<dbReference type="PANTHER" id="PTHR48021:SF1">
    <property type="entry name" value="GH07001P-RELATED"/>
    <property type="match status" value="1"/>
</dbReference>
<evidence type="ECO:0000259" key="10">
    <source>
        <dbReference type="PROSITE" id="PS50850"/>
    </source>
</evidence>
<gene>
    <name evidence="11" type="ORF">L9F63_017388</name>
</gene>
<dbReference type="Gene3D" id="1.20.1250.20">
    <property type="entry name" value="MFS general substrate transporter like domains"/>
    <property type="match status" value="1"/>
</dbReference>
<feature type="domain" description="Major facilitator superfamily (MFS) profile" evidence="10">
    <location>
        <begin position="1"/>
        <end position="385"/>
    </location>
</feature>
<evidence type="ECO:0000256" key="1">
    <source>
        <dbReference type="ARBA" id="ARBA00004651"/>
    </source>
</evidence>
<dbReference type="PROSITE" id="PS00216">
    <property type="entry name" value="SUGAR_TRANSPORT_1"/>
    <property type="match status" value="1"/>
</dbReference>
<comment type="caution">
    <text evidence="11">The sequence shown here is derived from an EMBL/GenBank/DDBJ whole genome shotgun (WGS) entry which is preliminary data.</text>
</comment>
<keyword evidence="12" id="KW-1185">Reference proteome</keyword>
<dbReference type="PANTHER" id="PTHR48021">
    <property type="match status" value="1"/>
</dbReference>
<sequence>MSSLAFIGALISSPIFGYISQRYGRKIAGYLTVIPFLIGWLPIIFSELIPLYYVSRFVLGISCGAVLSFCPMYVGEISENKIRGALGTIRAGVGNLSAILICAIGPILSIRDTAIMCFITPLVFAVAFYWMPESPMFLMKSGRTKEAMEAMTWLRGGNKQNAQEEISKLALVVEESKSKQVSIKSLISSRGTRRGLGMCMLLAAAQQLSGIYPVMNYCVSLFQSAGGSVSPNTASVIMTSLQLFGSIISSILLDYLGRRISMIGSEIIMTLSLGSLGMYFYLQKLDFDLTYVGFLPMLCIALYVLAHSIGIGSVTYVIMSEIFNPEARGLATSITTVTAWGLSFMATKLYPTAVFYLGLYGCYWLFSFVCILFTIYIFFKIPETKNRSLDSILRELNDESSKQTDIEVKNKSTKENIPERY</sequence>
<evidence type="ECO:0000313" key="12">
    <source>
        <dbReference type="Proteomes" id="UP001233999"/>
    </source>
</evidence>
<feature type="transmembrane region" description="Helical" evidence="9">
    <location>
        <begin position="330"/>
        <end position="347"/>
    </location>
</feature>
<feature type="transmembrane region" description="Helical" evidence="9">
    <location>
        <begin position="27"/>
        <end position="45"/>
    </location>
</feature>
<keyword evidence="5 9" id="KW-0812">Transmembrane</keyword>
<evidence type="ECO:0000256" key="7">
    <source>
        <dbReference type="ARBA" id="ARBA00023136"/>
    </source>
</evidence>
<reference evidence="11" key="1">
    <citation type="journal article" date="2023" name="IScience">
        <title>Live-bearing cockroach genome reveals convergent evolutionary mechanisms linked to viviparity in insects and beyond.</title>
        <authorList>
            <person name="Fouks B."/>
            <person name="Harrison M.C."/>
            <person name="Mikhailova A.A."/>
            <person name="Marchal E."/>
            <person name="English S."/>
            <person name="Carruthers M."/>
            <person name="Jennings E.C."/>
            <person name="Chiamaka E.L."/>
            <person name="Frigard R.A."/>
            <person name="Pippel M."/>
            <person name="Attardo G.M."/>
            <person name="Benoit J.B."/>
            <person name="Bornberg-Bauer E."/>
            <person name="Tobe S.S."/>
        </authorList>
    </citation>
    <scope>NUCLEOTIDE SEQUENCE</scope>
    <source>
        <strain evidence="11">Stay&amp;Tobe</strain>
    </source>
</reference>
<dbReference type="Pfam" id="PF00083">
    <property type="entry name" value="Sugar_tr"/>
    <property type="match status" value="1"/>
</dbReference>
<dbReference type="SUPFAM" id="SSF103473">
    <property type="entry name" value="MFS general substrate transporter"/>
    <property type="match status" value="1"/>
</dbReference>
<dbReference type="GO" id="GO:0005886">
    <property type="term" value="C:plasma membrane"/>
    <property type="evidence" value="ECO:0007669"/>
    <property type="project" value="UniProtKB-SubCell"/>
</dbReference>
<dbReference type="PROSITE" id="PS00217">
    <property type="entry name" value="SUGAR_TRANSPORT_2"/>
    <property type="match status" value="1"/>
</dbReference>
<feature type="transmembrane region" description="Helical" evidence="9">
    <location>
        <begin position="294"/>
        <end position="318"/>
    </location>
</feature>
<keyword evidence="4" id="KW-0762">Sugar transport</keyword>
<feature type="transmembrane region" description="Helical" evidence="9">
    <location>
        <begin position="235"/>
        <end position="256"/>
    </location>
</feature>
<proteinExistence type="predicted"/>
<dbReference type="AlphaFoldDB" id="A0AAD8EGT9"/>
<keyword evidence="7 9" id="KW-0472">Membrane</keyword>
<feature type="transmembrane region" description="Helical" evidence="9">
    <location>
        <begin position="263"/>
        <end position="282"/>
    </location>
</feature>
<evidence type="ECO:0000256" key="3">
    <source>
        <dbReference type="ARBA" id="ARBA00022475"/>
    </source>
</evidence>
<evidence type="ECO:0000313" key="11">
    <source>
        <dbReference type="EMBL" id="KAJ9589409.1"/>
    </source>
</evidence>
<evidence type="ECO:0000256" key="8">
    <source>
        <dbReference type="SAM" id="MobiDB-lite"/>
    </source>
</evidence>
<feature type="transmembrane region" description="Helical" evidence="9">
    <location>
        <begin position="353"/>
        <end position="379"/>
    </location>
</feature>
<keyword evidence="6 9" id="KW-1133">Transmembrane helix</keyword>
<keyword evidence="2" id="KW-0813">Transport</keyword>
<feature type="region of interest" description="Disordered" evidence="8">
    <location>
        <begin position="399"/>
        <end position="421"/>
    </location>
</feature>
<feature type="transmembrane region" description="Helical" evidence="9">
    <location>
        <begin position="195"/>
        <end position="215"/>
    </location>
</feature>
<evidence type="ECO:0000256" key="5">
    <source>
        <dbReference type="ARBA" id="ARBA00022692"/>
    </source>
</evidence>
<reference evidence="11" key="2">
    <citation type="submission" date="2023-05" db="EMBL/GenBank/DDBJ databases">
        <authorList>
            <person name="Fouks B."/>
        </authorList>
    </citation>
    <scope>NUCLEOTIDE SEQUENCE</scope>
    <source>
        <strain evidence="11">Stay&amp;Tobe</strain>
        <tissue evidence="11">Testes</tissue>
    </source>
</reference>
<accession>A0AAD8EGT9</accession>
<dbReference type="Proteomes" id="UP001233999">
    <property type="component" value="Unassembled WGS sequence"/>
</dbReference>
<dbReference type="PROSITE" id="PS50850">
    <property type="entry name" value="MFS"/>
    <property type="match status" value="1"/>
</dbReference>
<evidence type="ECO:0000256" key="6">
    <source>
        <dbReference type="ARBA" id="ARBA00022989"/>
    </source>
</evidence>
<dbReference type="FunFam" id="1.20.1250.20:FF:000218">
    <property type="entry name" value="facilitated trehalose transporter Tret1"/>
    <property type="match status" value="1"/>
</dbReference>
<comment type="subcellular location">
    <subcellularLocation>
        <location evidence="1">Cell membrane</location>
        <topology evidence="1">Multi-pass membrane protein</topology>
    </subcellularLocation>
</comment>
<dbReference type="InterPro" id="IPR005829">
    <property type="entry name" value="Sugar_transporter_CS"/>
</dbReference>
<evidence type="ECO:0000256" key="9">
    <source>
        <dbReference type="SAM" id="Phobius"/>
    </source>
</evidence>
<evidence type="ECO:0000256" key="4">
    <source>
        <dbReference type="ARBA" id="ARBA00022597"/>
    </source>
</evidence>
<keyword evidence="3" id="KW-1003">Cell membrane</keyword>
<feature type="transmembrane region" description="Helical" evidence="9">
    <location>
        <begin position="113"/>
        <end position="131"/>
    </location>
</feature>
<dbReference type="InterPro" id="IPR003663">
    <property type="entry name" value="Sugar/inositol_transpt"/>
</dbReference>
<organism evidence="11 12">
    <name type="scientific">Diploptera punctata</name>
    <name type="common">Pacific beetle cockroach</name>
    <dbReference type="NCBI Taxonomy" id="6984"/>
    <lineage>
        <taxon>Eukaryota</taxon>
        <taxon>Metazoa</taxon>
        <taxon>Ecdysozoa</taxon>
        <taxon>Arthropoda</taxon>
        <taxon>Hexapoda</taxon>
        <taxon>Insecta</taxon>
        <taxon>Pterygota</taxon>
        <taxon>Neoptera</taxon>
        <taxon>Polyneoptera</taxon>
        <taxon>Dictyoptera</taxon>
        <taxon>Blattodea</taxon>
        <taxon>Blaberoidea</taxon>
        <taxon>Blaberidae</taxon>
        <taxon>Diplopterinae</taxon>
        <taxon>Diploptera</taxon>
    </lineage>
</organism>
<name>A0AAD8EGT9_DIPPU</name>
<dbReference type="InterPro" id="IPR020846">
    <property type="entry name" value="MFS_dom"/>
</dbReference>
<dbReference type="PRINTS" id="PR00171">
    <property type="entry name" value="SUGRTRNSPORT"/>
</dbReference>
<dbReference type="InterPro" id="IPR005828">
    <property type="entry name" value="MFS_sugar_transport-like"/>
</dbReference>
<feature type="transmembrane region" description="Helical" evidence="9">
    <location>
        <begin position="86"/>
        <end position="107"/>
    </location>
</feature>
<dbReference type="EMBL" id="JASPKZ010004942">
    <property type="protein sequence ID" value="KAJ9589409.1"/>
    <property type="molecule type" value="Genomic_DNA"/>
</dbReference>
<protein>
    <recommendedName>
        <fullName evidence="10">Major facilitator superfamily (MFS) profile domain-containing protein</fullName>
    </recommendedName>
</protein>
<dbReference type="InterPro" id="IPR050549">
    <property type="entry name" value="MFS_Trehalose_Transporter"/>
</dbReference>
<feature type="transmembrane region" description="Helical" evidence="9">
    <location>
        <begin position="51"/>
        <end position="74"/>
    </location>
</feature>
<dbReference type="GO" id="GO:0022857">
    <property type="term" value="F:transmembrane transporter activity"/>
    <property type="evidence" value="ECO:0007669"/>
    <property type="project" value="InterPro"/>
</dbReference>
<evidence type="ECO:0000256" key="2">
    <source>
        <dbReference type="ARBA" id="ARBA00022448"/>
    </source>
</evidence>
<dbReference type="InterPro" id="IPR036259">
    <property type="entry name" value="MFS_trans_sf"/>
</dbReference>